<dbReference type="Proteomes" id="UP000325333">
    <property type="component" value="Unassembled WGS sequence"/>
</dbReference>
<protein>
    <submittedName>
        <fullName evidence="1">Uncharacterized protein</fullName>
    </submittedName>
</protein>
<gene>
    <name evidence="1" type="ORF">FH063_002388</name>
</gene>
<sequence>MAVSLSPALAECPFCGCREFAIRLQVSGVIREIYRFDGQVADNSGMWDSAQTRQQDKHAYCRDCERPIGQVVGQ</sequence>
<comment type="caution">
    <text evidence="1">The sequence shown here is derived from an EMBL/GenBank/DDBJ whole genome shotgun (WGS) entry which is preliminary data.</text>
</comment>
<evidence type="ECO:0000313" key="2">
    <source>
        <dbReference type="Proteomes" id="UP000325333"/>
    </source>
</evidence>
<name>A0A5B0KPJ1_9PROT</name>
<reference evidence="1 2" key="1">
    <citation type="submission" date="2019-07" db="EMBL/GenBank/DDBJ databases">
        <title>Genome sequencing of the stress-tolerant strain Azospirillum brasilense Az19.</title>
        <authorList>
            <person name="Maroniche G.A."/>
            <person name="Garcia J.E."/>
            <person name="Pagnussat L."/>
            <person name="Amenta M."/>
            <person name="Creus C.M."/>
        </authorList>
    </citation>
    <scope>NUCLEOTIDE SEQUENCE [LARGE SCALE GENOMIC DNA]</scope>
    <source>
        <strain evidence="1 2">Az19</strain>
    </source>
</reference>
<proteinExistence type="predicted"/>
<organism evidence="1 2">
    <name type="scientific">Azospirillum argentinense</name>
    <dbReference type="NCBI Taxonomy" id="2970906"/>
    <lineage>
        <taxon>Bacteria</taxon>
        <taxon>Pseudomonadati</taxon>
        <taxon>Pseudomonadota</taxon>
        <taxon>Alphaproteobacteria</taxon>
        <taxon>Rhodospirillales</taxon>
        <taxon>Azospirillaceae</taxon>
        <taxon>Azospirillum</taxon>
    </lineage>
</organism>
<accession>A0A5B0KPJ1</accession>
<dbReference type="AlphaFoldDB" id="A0A5B0KPJ1"/>
<dbReference type="EMBL" id="VEWN01000013">
    <property type="protein sequence ID" value="KAA1053806.1"/>
    <property type="molecule type" value="Genomic_DNA"/>
</dbReference>
<evidence type="ECO:0000313" key="1">
    <source>
        <dbReference type="EMBL" id="KAA1053806.1"/>
    </source>
</evidence>